<keyword evidence="3 7" id="KW-0812">Transmembrane</keyword>
<evidence type="ECO:0000313" key="10">
    <source>
        <dbReference type="Proteomes" id="UP000008181"/>
    </source>
</evidence>
<dbReference type="HOGENOM" id="CLU_008455_1_2_1"/>
<keyword evidence="10" id="KW-1185">Reference proteome</keyword>
<dbReference type="InterPro" id="IPR036259">
    <property type="entry name" value="MFS_trans_sf"/>
</dbReference>
<dbReference type="PANTHER" id="PTHR23502:SF68">
    <property type="entry name" value="MULTIDRUG TRANSPORTER, PUTATIVE (AFU_ORTHOLOGUE AFUA_3G01120)-RELATED"/>
    <property type="match status" value="1"/>
</dbReference>
<keyword evidence="5 7" id="KW-0472">Membrane</keyword>
<feature type="transmembrane region" description="Helical" evidence="7">
    <location>
        <begin position="44"/>
        <end position="63"/>
    </location>
</feature>
<dbReference type="GO" id="GO:0016020">
    <property type="term" value="C:membrane"/>
    <property type="evidence" value="ECO:0007669"/>
    <property type="project" value="UniProtKB-SubCell"/>
</dbReference>
<dbReference type="Pfam" id="PF07690">
    <property type="entry name" value="MFS_1"/>
    <property type="match status" value="1"/>
</dbReference>
<evidence type="ECO:0000313" key="9">
    <source>
        <dbReference type="EMBL" id="AEO68588.1"/>
    </source>
</evidence>
<gene>
    <name evidence="9" type="ORF">THITE_43393</name>
</gene>
<dbReference type="PANTHER" id="PTHR23502">
    <property type="entry name" value="MAJOR FACILITATOR SUPERFAMILY"/>
    <property type="match status" value="1"/>
</dbReference>
<feature type="region of interest" description="Disordered" evidence="6">
    <location>
        <begin position="251"/>
        <end position="271"/>
    </location>
</feature>
<evidence type="ECO:0000256" key="4">
    <source>
        <dbReference type="ARBA" id="ARBA00022989"/>
    </source>
</evidence>
<dbReference type="PROSITE" id="PS50850">
    <property type="entry name" value="MFS"/>
    <property type="match status" value="1"/>
</dbReference>
<dbReference type="CDD" id="cd17323">
    <property type="entry name" value="MFS_Tpo1_MDR_like"/>
    <property type="match status" value="1"/>
</dbReference>
<evidence type="ECO:0000256" key="1">
    <source>
        <dbReference type="ARBA" id="ARBA00004141"/>
    </source>
</evidence>
<feature type="domain" description="Major facilitator superfamily (MFS) profile" evidence="8">
    <location>
        <begin position="53"/>
        <end position="488"/>
    </location>
</feature>
<dbReference type="InterPro" id="IPR011701">
    <property type="entry name" value="MFS"/>
</dbReference>
<proteinExistence type="inferred from homology"/>
<dbReference type="eggNOG" id="KOG0255">
    <property type="taxonomic scope" value="Eukaryota"/>
</dbReference>
<feature type="transmembrane region" description="Helical" evidence="7">
    <location>
        <begin position="463"/>
        <end position="484"/>
    </location>
</feature>
<keyword evidence="4 7" id="KW-1133">Transmembrane helix</keyword>
<feature type="transmembrane region" description="Helical" evidence="7">
    <location>
        <begin position="91"/>
        <end position="111"/>
    </location>
</feature>
<feature type="transmembrane region" description="Helical" evidence="7">
    <location>
        <begin position="335"/>
        <end position="355"/>
    </location>
</feature>
<dbReference type="RefSeq" id="XP_003654924.1">
    <property type="nucleotide sequence ID" value="XM_003654876.1"/>
</dbReference>
<feature type="compositionally biased region" description="Polar residues" evidence="6">
    <location>
        <begin position="251"/>
        <end position="270"/>
    </location>
</feature>
<evidence type="ECO:0000259" key="8">
    <source>
        <dbReference type="PROSITE" id="PS50850"/>
    </source>
</evidence>
<evidence type="ECO:0000256" key="2">
    <source>
        <dbReference type="ARBA" id="ARBA00008335"/>
    </source>
</evidence>
<evidence type="ECO:0000256" key="7">
    <source>
        <dbReference type="SAM" id="Phobius"/>
    </source>
</evidence>
<feature type="transmembrane region" description="Helical" evidence="7">
    <location>
        <begin position="431"/>
        <end position="451"/>
    </location>
</feature>
<feature type="transmembrane region" description="Helical" evidence="7">
    <location>
        <begin position="300"/>
        <end position="323"/>
    </location>
</feature>
<organism evidence="9 10">
    <name type="scientific">Thermothielavioides terrestris (strain ATCC 38088 / NRRL 8126)</name>
    <name type="common">Thielavia terrestris</name>
    <dbReference type="NCBI Taxonomy" id="578455"/>
    <lineage>
        <taxon>Eukaryota</taxon>
        <taxon>Fungi</taxon>
        <taxon>Dikarya</taxon>
        <taxon>Ascomycota</taxon>
        <taxon>Pezizomycotina</taxon>
        <taxon>Sordariomycetes</taxon>
        <taxon>Sordariomycetidae</taxon>
        <taxon>Sordariales</taxon>
        <taxon>Chaetomiaceae</taxon>
        <taxon>Thermothielavioides</taxon>
        <taxon>Thermothielavioides terrestris</taxon>
    </lineage>
</organism>
<feature type="transmembrane region" description="Helical" evidence="7">
    <location>
        <begin position="211"/>
        <end position="230"/>
    </location>
</feature>
<evidence type="ECO:0000256" key="3">
    <source>
        <dbReference type="ARBA" id="ARBA00022692"/>
    </source>
</evidence>
<dbReference type="Gene3D" id="1.20.1720.10">
    <property type="entry name" value="Multidrug resistance protein D"/>
    <property type="match status" value="1"/>
</dbReference>
<dbReference type="GeneID" id="11520256"/>
<feature type="transmembrane region" description="Helical" evidence="7">
    <location>
        <begin position="131"/>
        <end position="158"/>
    </location>
</feature>
<dbReference type="KEGG" id="ttt:THITE_43393"/>
<comment type="similarity">
    <text evidence="2">Belongs to the major facilitator superfamily.</text>
</comment>
<dbReference type="Gene3D" id="1.20.1250.20">
    <property type="entry name" value="MFS general substrate transporter like domains"/>
    <property type="match status" value="1"/>
</dbReference>
<feature type="transmembrane region" description="Helical" evidence="7">
    <location>
        <begin position="179"/>
        <end position="199"/>
    </location>
</feature>
<name>G2R8T9_THETT</name>
<dbReference type="AlphaFoldDB" id="G2R8T9"/>
<protein>
    <recommendedName>
        <fullName evidence="8">Major facilitator superfamily (MFS) profile domain-containing protein</fullName>
    </recommendedName>
</protein>
<dbReference type="InterPro" id="IPR020846">
    <property type="entry name" value="MFS_dom"/>
</dbReference>
<sequence>MEPDENSPLLPARDQHDDDSEDTAVSWDGADDPQNPANWGSVKIWAHILVVSLLTFLITGGLTRGSSPLGATMMAPAIDQVMHDFGSASPVLSSLVVSIYVLGWGVGPVLLGPLSEVYGRLPVYTCSNIGYVLATAGCGLSTAIGPFLVLRFLAGALGSTPMTIGGGTISDVVPVHSRGVALSLYMFGPVLGPCVGPLAGGYLTDALGWRSVLWILGGVYACMTVVQVLVMRETYPAAILAQKRKLAQRKTGSASTLSSRGLTPQSKVNKSSSSWSASHAILGAVLRPAKLTVQSPVSTLSSLISAYVNGLVFLILTTAPFVLQTEYGFTPHDVGVAFFGYGLGNIAGLVSFTLTSDRMTAGPESRPERRLIPAIVAAPLMALGMVWFGWASEAHAHWAVPVAGSAVVGAGNVLFFSACVGYLIDAFTVHAASAIAANMVIRSIGGALLPLAGRSLYEALRWTRASCLLAFPLLLATVVLLYMYTHGHKMRQRYPVRL</sequence>
<accession>G2R8T9</accession>
<feature type="transmembrane region" description="Helical" evidence="7">
    <location>
        <begin position="371"/>
        <end position="390"/>
    </location>
</feature>
<feature type="region of interest" description="Disordered" evidence="6">
    <location>
        <begin position="1"/>
        <end position="34"/>
    </location>
</feature>
<dbReference type="SUPFAM" id="SSF103473">
    <property type="entry name" value="MFS general substrate transporter"/>
    <property type="match status" value="1"/>
</dbReference>
<dbReference type="Proteomes" id="UP000008181">
    <property type="component" value="Chromosome 4"/>
</dbReference>
<comment type="subcellular location">
    <subcellularLocation>
        <location evidence="1">Membrane</location>
        <topology evidence="1">Multi-pass membrane protein</topology>
    </subcellularLocation>
</comment>
<evidence type="ECO:0000256" key="6">
    <source>
        <dbReference type="SAM" id="MobiDB-lite"/>
    </source>
</evidence>
<dbReference type="GO" id="GO:0022857">
    <property type="term" value="F:transmembrane transporter activity"/>
    <property type="evidence" value="ECO:0007669"/>
    <property type="project" value="InterPro"/>
</dbReference>
<feature type="transmembrane region" description="Helical" evidence="7">
    <location>
        <begin position="402"/>
        <end position="424"/>
    </location>
</feature>
<reference evidence="9 10" key="1">
    <citation type="journal article" date="2011" name="Nat. Biotechnol.">
        <title>Comparative genomic analysis of the thermophilic biomass-degrading fungi Myceliophthora thermophila and Thielavia terrestris.</title>
        <authorList>
            <person name="Berka R.M."/>
            <person name="Grigoriev I.V."/>
            <person name="Otillar R."/>
            <person name="Salamov A."/>
            <person name="Grimwood J."/>
            <person name="Reid I."/>
            <person name="Ishmael N."/>
            <person name="John T."/>
            <person name="Darmond C."/>
            <person name="Moisan M.-C."/>
            <person name="Henrissat B."/>
            <person name="Coutinho P.M."/>
            <person name="Lombard V."/>
            <person name="Natvig D.O."/>
            <person name="Lindquist E."/>
            <person name="Schmutz J."/>
            <person name="Lucas S."/>
            <person name="Harris P."/>
            <person name="Powlowski J."/>
            <person name="Bellemare A."/>
            <person name="Taylor D."/>
            <person name="Butler G."/>
            <person name="de Vries R.P."/>
            <person name="Allijn I.E."/>
            <person name="van den Brink J."/>
            <person name="Ushinsky S."/>
            <person name="Storms R."/>
            <person name="Powell A.J."/>
            <person name="Paulsen I.T."/>
            <person name="Elbourne L.D.H."/>
            <person name="Baker S.E."/>
            <person name="Magnuson J."/>
            <person name="LaBoissiere S."/>
            <person name="Clutterbuck A.J."/>
            <person name="Martinez D."/>
            <person name="Wogulis M."/>
            <person name="de Leon A.L."/>
            <person name="Rey M.W."/>
            <person name="Tsang A."/>
        </authorList>
    </citation>
    <scope>NUCLEOTIDE SEQUENCE [LARGE SCALE GENOMIC DNA]</scope>
    <source>
        <strain evidence="10">ATCC 38088 / NRRL 8126</strain>
    </source>
</reference>
<dbReference type="OrthoDB" id="5296287at2759"/>
<dbReference type="EMBL" id="CP003012">
    <property type="protein sequence ID" value="AEO68588.1"/>
    <property type="molecule type" value="Genomic_DNA"/>
</dbReference>
<evidence type="ECO:0000256" key="5">
    <source>
        <dbReference type="ARBA" id="ARBA00023136"/>
    </source>
</evidence>